<sequence length="72" mass="8158">MTEPRIERLYGKGAAFKFKFKRAHVAIDIAEYYGDDIVDSAHYIRAGKVLKEGVERGVIKKVGAARYQLVED</sequence>
<name>A0A3S4IG14_9ENTR</name>
<dbReference type="RefSeq" id="WP_126357313.1">
    <property type="nucleotide sequence ID" value="NZ_LR134201.1"/>
</dbReference>
<gene>
    <name evidence="1" type="ORF">NCTC11466_03519</name>
</gene>
<accession>A0A3S4IG14</accession>
<proteinExistence type="predicted"/>
<evidence type="ECO:0000313" key="1">
    <source>
        <dbReference type="EMBL" id="VEC00014.1"/>
    </source>
</evidence>
<dbReference type="Proteomes" id="UP000274122">
    <property type="component" value="Chromosome"/>
</dbReference>
<dbReference type="EMBL" id="LR134201">
    <property type="protein sequence ID" value="VEC00014.1"/>
    <property type="molecule type" value="Genomic_DNA"/>
</dbReference>
<keyword evidence="2" id="KW-1185">Reference proteome</keyword>
<evidence type="ECO:0000313" key="2">
    <source>
        <dbReference type="Proteomes" id="UP000274122"/>
    </source>
</evidence>
<protein>
    <submittedName>
        <fullName evidence="1">Uncharacterized protein</fullName>
    </submittedName>
</protein>
<organism evidence="1 2">
    <name type="scientific">Cedecea lapagei</name>
    <dbReference type="NCBI Taxonomy" id="158823"/>
    <lineage>
        <taxon>Bacteria</taxon>
        <taxon>Pseudomonadati</taxon>
        <taxon>Pseudomonadota</taxon>
        <taxon>Gammaproteobacteria</taxon>
        <taxon>Enterobacterales</taxon>
        <taxon>Enterobacteriaceae</taxon>
        <taxon>Cedecea</taxon>
    </lineage>
</organism>
<dbReference type="KEGG" id="clap:NCTC11466_03519"/>
<reference evidence="1 2" key="1">
    <citation type="submission" date="2018-12" db="EMBL/GenBank/DDBJ databases">
        <authorList>
            <consortium name="Pathogen Informatics"/>
        </authorList>
    </citation>
    <scope>NUCLEOTIDE SEQUENCE [LARGE SCALE GENOMIC DNA]</scope>
    <source>
        <strain evidence="1 2">NCTC11466</strain>
    </source>
</reference>
<dbReference type="AlphaFoldDB" id="A0A3S4IG14"/>